<dbReference type="GO" id="GO:0008526">
    <property type="term" value="F:phosphatidylinositol transfer activity"/>
    <property type="evidence" value="ECO:0007669"/>
    <property type="project" value="TreeGrafter"/>
</dbReference>
<dbReference type="Pfam" id="PF00650">
    <property type="entry name" value="CRAL_TRIO"/>
    <property type="match status" value="1"/>
</dbReference>
<gene>
    <name evidence="3" type="ORF">FIBSPDRAFT_1041623</name>
</gene>
<dbReference type="SUPFAM" id="SSF52087">
    <property type="entry name" value="CRAL/TRIO domain"/>
    <property type="match status" value="1"/>
</dbReference>
<dbReference type="PANTHER" id="PTHR45824">
    <property type="entry name" value="GH16843P"/>
    <property type="match status" value="1"/>
</dbReference>
<evidence type="ECO:0000259" key="2">
    <source>
        <dbReference type="PROSITE" id="PS50191"/>
    </source>
</evidence>
<dbReference type="OrthoDB" id="75724at2759"/>
<dbReference type="InterPro" id="IPR036865">
    <property type="entry name" value="CRAL-TRIO_dom_sf"/>
</dbReference>
<accession>A0A166NLG5</accession>
<organism evidence="3 4">
    <name type="scientific">Athelia psychrophila</name>
    <dbReference type="NCBI Taxonomy" id="1759441"/>
    <lineage>
        <taxon>Eukaryota</taxon>
        <taxon>Fungi</taxon>
        <taxon>Dikarya</taxon>
        <taxon>Basidiomycota</taxon>
        <taxon>Agaricomycotina</taxon>
        <taxon>Agaricomycetes</taxon>
        <taxon>Agaricomycetidae</taxon>
        <taxon>Atheliales</taxon>
        <taxon>Atheliaceae</taxon>
        <taxon>Athelia</taxon>
    </lineage>
</organism>
<feature type="compositionally biased region" description="Polar residues" evidence="1">
    <location>
        <begin position="1"/>
        <end position="10"/>
    </location>
</feature>
<protein>
    <submittedName>
        <fullName evidence="3">CRAL/TRIO domain-containing protein</fullName>
    </submittedName>
</protein>
<dbReference type="AlphaFoldDB" id="A0A166NLG5"/>
<dbReference type="EMBL" id="KV417522">
    <property type="protein sequence ID" value="KZP25135.1"/>
    <property type="molecule type" value="Genomic_DNA"/>
</dbReference>
<dbReference type="SUPFAM" id="SSF46938">
    <property type="entry name" value="CRAL/TRIO N-terminal domain"/>
    <property type="match status" value="1"/>
</dbReference>
<dbReference type="Pfam" id="PF03765">
    <property type="entry name" value="CRAL_TRIO_N"/>
    <property type="match status" value="1"/>
</dbReference>
<dbReference type="InterPro" id="IPR052578">
    <property type="entry name" value="PI_Transfer_CRAL-TRIO"/>
</dbReference>
<dbReference type="Gene3D" id="3.40.525.10">
    <property type="entry name" value="CRAL-TRIO lipid binding domain"/>
    <property type="match status" value="1"/>
</dbReference>
<sequence length="306" mass="34810">MSQGTQTTSLPLPPPAVPADYKQENEQNPQQQNMYEKVLDHFSRPEYALLGVEDGQLMDKEKLWLSRECILRFLRATKWADANAAIKRLEDTLKWRREFGVYDTLSAELVAPEAVTGKQILFGYDKERRPVLYSTPSRQNTFEAAGQVQFTVWMLERAVDGMGPGVESLDLLIDCAERAKNPGLGTAKLVLSILQTHYPERLGLALIHNIPWVVNLFLKGVMPFIDPVTRLKIKTNPKVIKDGIFEPEMIFARSWGGAVEFEYDHEKYWPALVDMCDARRAEQLVRWKELGGTIGLKEWDIKAGSC</sequence>
<name>A0A166NLG5_9AGAM</name>
<dbReference type="InterPro" id="IPR011074">
    <property type="entry name" value="CRAL/TRIO_N_dom"/>
</dbReference>
<reference evidence="3 4" key="1">
    <citation type="journal article" date="2016" name="Mol. Biol. Evol.">
        <title>Comparative Genomics of Early-Diverging Mushroom-Forming Fungi Provides Insights into the Origins of Lignocellulose Decay Capabilities.</title>
        <authorList>
            <person name="Nagy L.G."/>
            <person name="Riley R."/>
            <person name="Tritt A."/>
            <person name="Adam C."/>
            <person name="Daum C."/>
            <person name="Floudas D."/>
            <person name="Sun H."/>
            <person name="Yadav J.S."/>
            <person name="Pangilinan J."/>
            <person name="Larsson K.H."/>
            <person name="Matsuura K."/>
            <person name="Barry K."/>
            <person name="Labutti K."/>
            <person name="Kuo R."/>
            <person name="Ohm R.A."/>
            <person name="Bhattacharya S.S."/>
            <person name="Shirouzu T."/>
            <person name="Yoshinaga Y."/>
            <person name="Martin F.M."/>
            <person name="Grigoriev I.V."/>
            <person name="Hibbett D.S."/>
        </authorList>
    </citation>
    <scope>NUCLEOTIDE SEQUENCE [LARGE SCALE GENOMIC DNA]</scope>
    <source>
        <strain evidence="3 4">CBS 109695</strain>
    </source>
</reference>
<evidence type="ECO:0000256" key="1">
    <source>
        <dbReference type="SAM" id="MobiDB-lite"/>
    </source>
</evidence>
<dbReference type="SMART" id="SM00516">
    <property type="entry name" value="SEC14"/>
    <property type="match status" value="1"/>
</dbReference>
<dbReference type="PROSITE" id="PS50191">
    <property type="entry name" value="CRAL_TRIO"/>
    <property type="match status" value="1"/>
</dbReference>
<keyword evidence="4" id="KW-1185">Reference proteome</keyword>
<dbReference type="STRING" id="436010.A0A166NLG5"/>
<proteinExistence type="predicted"/>
<dbReference type="Proteomes" id="UP000076532">
    <property type="component" value="Unassembled WGS sequence"/>
</dbReference>
<dbReference type="InterPro" id="IPR001251">
    <property type="entry name" value="CRAL-TRIO_dom"/>
</dbReference>
<evidence type="ECO:0000313" key="3">
    <source>
        <dbReference type="EMBL" id="KZP25135.1"/>
    </source>
</evidence>
<dbReference type="PANTHER" id="PTHR45824:SF29">
    <property type="entry name" value="GH16843P"/>
    <property type="match status" value="1"/>
</dbReference>
<feature type="domain" description="CRAL-TRIO" evidence="2">
    <location>
        <begin position="119"/>
        <end position="263"/>
    </location>
</feature>
<evidence type="ECO:0000313" key="4">
    <source>
        <dbReference type="Proteomes" id="UP000076532"/>
    </source>
</evidence>
<feature type="region of interest" description="Disordered" evidence="1">
    <location>
        <begin position="1"/>
        <end position="30"/>
    </location>
</feature>
<dbReference type="CDD" id="cd00170">
    <property type="entry name" value="SEC14"/>
    <property type="match status" value="1"/>
</dbReference>
<dbReference type="SMART" id="SM01100">
    <property type="entry name" value="CRAL_TRIO_N"/>
    <property type="match status" value="1"/>
</dbReference>
<dbReference type="InterPro" id="IPR036273">
    <property type="entry name" value="CRAL/TRIO_N_dom_sf"/>
</dbReference>